<dbReference type="EMBL" id="PIUK01000119">
    <property type="protein sequence ID" value="MBY6276917.1"/>
    <property type="molecule type" value="Genomic_DNA"/>
</dbReference>
<evidence type="ECO:0000313" key="12">
    <source>
        <dbReference type="Proteomes" id="UP000732377"/>
    </source>
</evidence>
<sequence length="102" mass="10936">MPAFSLNAYVALSAVLFALGGIGVLVRRSPLAILMCIELMLNAANLLFVAFGRAHGSWEGQIMAFLVITVAAAEVAIGLALTVLLFRRRAEVDVDHVNELKL</sequence>
<evidence type="ECO:0000256" key="4">
    <source>
        <dbReference type="ARBA" id="ARBA00022692"/>
    </source>
</evidence>
<dbReference type="GO" id="GO:0030964">
    <property type="term" value="C:NADH dehydrogenase complex"/>
    <property type="evidence" value="ECO:0007669"/>
    <property type="project" value="TreeGrafter"/>
</dbReference>
<feature type="transmembrane region" description="Helical" evidence="10">
    <location>
        <begin position="63"/>
        <end position="86"/>
    </location>
</feature>
<dbReference type="FunFam" id="1.10.287.3510:FF:000001">
    <property type="entry name" value="NADH-quinone oxidoreductase subunit K"/>
    <property type="match status" value="1"/>
</dbReference>
<organism evidence="11 12">
    <name type="scientific">Symbiobacterium thermophilum</name>
    <dbReference type="NCBI Taxonomy" id="2734"/>
    <lineage>
        <taxon>Bacteria</taxon>
        <taxon>Bacillati</taxon>
        <taxon>Bacillota</taxon>
        <taxon>Clostridia</taxon>
        <taxon>Eubacteriales</taxon>
        <taxon>Symbiobacteriaceae</taxon>
        <taxon>Symbiobacterium</taxon>
    </lineage>
</organism>
<evidence type="ECO:0000256" key="6">
    <source>
        <dbReference type="ARBA" id="ARBA00022967"/>
    </source>
</evidence>
<keyword evidence="3 10" id="KW-0813">Transport</keyword>
<name>A0A953I210_SYMTR</name>
<dbReference type="Pfam" id="PF00420">
    <property type="entry name" value="Oxidored_q2"/>
    <property type="match status" value="1"/>
</dbReference>
<dbReference type="EC" id="7.1.1.-" evidence="10"/>
<keyword evidence="10" id="KW-1003">Cell membrane</keyword>
<keyword evidence="7 10" id="KW-1133">Transmembrane helix</keyword>
<feature type="transmembrane region" description="Helical" evidence="10">
    <location>
        <begin position="6"/>
        <end position="26"/>
    </location>
</feature>
<keyword evidence="9 10" id="KW-0472">Membrane</keyword>
<evidence type="ECO:0000256" key="1">
    <source>
        <dbReference type="ARBA" id="ARBA00004141"/>
    </source>
</evidence>
<dbReference type="GO" id="GO:0048038">
    <property type="term" value="F:quinone binding"/>
    <property type="evidence" value="ECO:0007669"/>
    <property type="project" value="UniProtKB-KW"/>
</dbReference>
<dbReference type="GO" id="GO:0050136">
    <property type="term" value="F:NADH dehydrogenase (quinone) (non-electrogenic) activity"/>
    <property type="evidence" value="ECO:0007669"/>
    <property type="project" value="UniProtKB-UniRule"/>
</dbReference>
<dbReference type="GO" id="GO:0042773">
    <property type="term" value="P:ATP synthesis coupled electron transport"/>
    <property type="evidence" value="ECO:0007669"/>
    <property type="project" value="InterPro"/>
</dbReference>
<dbReference type="PANTHER" id="PTHR11434">
    <property type="entry name" value="NADH-UBIQUINONE OXIDOREDUCTASE SUBUNIT ND4L"/>
    <property type="match status" value="1"/>
</dbReference>
<comment type="subunit">
    <text evidence="10">NDH-1 is composed of 14 different subunits. Subunits NuoA, H, J, K, L, M, N constitute the membrane sector of the complex.</text>
</comment>
<dbReference type="InterPro" id="IPR001133">
    <property type="entry name" value="NADH_UbQ_OxRdtase_chain4L/K"/>
</dbReference>
<evidence type="ECO:0000256" key="5">
    <source>
        <dbReference type="ARBA" id="ARBA00022719"/>
    </source>
</evidence>
<evidence type="ECO:0000256" key="8">
    <source>
        <dbReference type="ARBA" id="ARBA00023027"/>
    </source>
</evidence>
<dbReference type="GO" id="GO:0005886">
    <property type="term" value="C:plasma membrane"/>
    <property type="evidence" value="ECO:0007669"/>
    <property type="project" value="UniProtKB-SubCell"/>
</dbReference>
<keyword evidence="8 10" id="KW-0520">NAD</keyword>
<dbReference type="Gene3D" id="1.10.287.3510">
    <property type="match status" value="1"/>
</dbReference>
<dbReference type="NCBIfam" id="NF004320">
    <property type="entry name" value="PRK05715.1-2"/>
    <property type="match status" value="1"/>
</dbReference>
<dbReference type="Proteomes" id="UP000732377">
    <property type="component" value="Unassembled WGS sequence"/>
</dbReference>
<keyword evidence="6 10" id="KW-1278">Translocase</keyword>
<evidence type="ECO:0000256" key="10">
    <source>
        <dbReference type="HAMAP-Rule" id="MF_01456"/>
    </source>
</evidence>
<dbReference type="NCBIfam" id="NF004323">
    <property type="entry name" value="PRK05715.1-5"/>
    <property type="match status" value="1"/>
</dbReference>
<gene>
    <name evidence="10" type="primary">nuoK</name>
    <name evidence="11" type="ORF">CWE10_12025</name>
</gene>
<dbReference type="InterPro" id="IPR039428">
    <property type="entry name" value="NUOK/Mnh_C1-like"/>
</dbReference>
<keyword evidence="5 10" id="KW-0874">Quinone</keyword>
<dbReference type="PANTHER" id="PTHR11434:SF21">
    <property type="entry name" value="NADH DEHYDROGENASE SUBUNIT 4L-RELATED"/>
    <property type="match status" value="1"/>
</dbReference>
<evidence type="ECO:0000256" key="2">
    <source>
        <dbReference type="ARBA" id="ARBA00010519"/>
    </source>
</evidence>
<dbReference type="RefSeq" id="WP_273380027.1">
    <property type="nucleotide sequence ID" value="NZ_JACSIR010000021.1"/>
</dbReference>
<evidence type="ECO:0000313" key="11">
    <source>
        <dbReference type="EMBL" id="MBY6276917.1"/>
    </source>
</evidence>
<comment type="subcellular location">
    <subcellularLocation>
        <location evidence="10">Cell membrane</location>
        <topology evidence="10">Multi-pass membrane protein</topology>
    </subcellularLocation>
    <subcellularLocation>
        <location evidence="1">Membrane</location>
        <topology evidence="1">Multi-pass membrane protein</topology>
    </subcellularLocation>
</comment>
<proteinExistence type="inferred from homology"/>
<dbReference type="AlphaFoldDB" id="A0A953I210"/>
<protein>
    <recommendedName>
        <fullName evidence="10">NADH-quinone oxidoreductase subunit K</fullName>
        <ecNumber evidence="10">7.1.1.-</ecNumber>
    </recommendedName>
    <alternativeName>
        <fullName evidence="10">NADH dehydrogenase I subunit K</fullName>
    </alternativeName>
    <alternativeName>
        <fullName evidence="10">NDH-1 subunit K</fullName>
    </alternativeName>
</protein>
<reference evidence="11" key="1">
    <citation type="submission" date="2017-11" db="EMBL/GenBank/DDBJ databases">
        <title>Three new genomes from thermophilic consortium.</title>
        <authorList>
            <person name="Quaggio R."/>
            <person name="Amgarten D."/>
            <person name="Setubal J.C."/>
        </authorList>
    </citation>
    <scope>NUCLEOTIDE SEQUENCE</scope>
    <source>
        <strain evidence="11">ZCTH01-B2</strain>
    </source>
</reference>
<evidence type="ECO:0000256" key="3">
    <source>
        <dbReference type="ARBA" id="ARBA00022448"/>
    </source>
</evidence>
<comment type="similarity">
    <text evidence="2 10">Belongs to the complex I subunit 4L family.</text>
</comment>
<comment type="caution">
    <text evidence="11">The sequence shown here is derived from an EMBL/GenBank/DDBJ whole genome shotgun (WGS) entry which is preliminary data.</text>
</comment>
<comment type="catalytic activity">
    <reaction evidence="10">
        <text>a quinone + NADH + 5 H(+)(in) = a quinol + NAD(+) + 4 H(+)(out)</text>
        <dbReference type="Rhea" id="RHEA:57888"/>
        <dbReference type="ChEBI" id="CHEBI:15378"/>
        <dbReference type="ChEBI" id="CHEBI:24646"/>
        <dbReference type="ChEBI" id="CHEBI:57540"/>
        <dbReference type="ChEBI" id="CHEBI:57945"/>
        <dbReference type="ChEBI" id="CHEBI:132124"/>
    </reaction>
</comment>
<evidence type="ECO:0000256" key="7">
    <source>
        <dbReference type="ARBA" id="ARBA00022989"/>
    </source>
</evidence>
<evidence type="ECO:0000256" key="9">
    <source>
        <dbReference type="ARBA" id="ARBA00023136"/>
    </source>
</evidence>
<accession>A0A953I210</accession>
<dbReference type="HAMAP" id="MF_01456">
    <property type="entry name" value="NDH1_NuoK"/>
    <property type="match status" value="1"/>
</dbReference>
<feature type="transmembrane region" description="Helical" evidence="10">
    <location>
        <begin position="31"/>
        <end position="51"/>
    </location>
</feature>
<comment type="function">
    <text evidence="10">NDH-1 shuttles electrons from NADH, via FMN and iron-sulfur (Fe-S) centers, to quinones in the respiratory chain. The immediate electron acceptor for the enzyme in this species is believed to be a menaquinone. Couples the redox reaction to proton translocation (for every two electrons transferred, four hydrogen ions are translocated across the cytoplasmic membrane), and thus conserves the redox energy in a proton gradient.</text>
</comment>
<keyword evidence="4 10" id="KW-0812">Transmembrane</keyword>
<dbReference type="NCBIfam" id="NF004321">
    <property type="entry name" value="PRK05715.1-3"/>
    <property type="match status" value="1"/>
</dbReference>